<dbReference type="PANTHER" id="PTHR22603:SF66">
    <property type="entry name" value="ETHANOLAMINE KINASE"/>
    <property type="match status" value="1"/>
</dbReference>
<protein>
    <submittedName>
        <fullName evidence="2">Phosphotransferase</fullName>
    </submittedName>
</protein>
<dbReference type="GO" id="GO:0006646">
    <property type="term" value="P:phosphatidylethanolamine biosynthetic process"/>
    <property type="evidence" value="ECO:0007669"/>
    <property type="project" value="TreeGrafter"/>
</dbReference>
<dbReference type="Gene3D" id="3.30.200.20">
    <property type="entry name" value="Phosphorylase Kinase, domain 1"/>
    <property type="match status" value="1"/>
</dbReference>
<evidence type="ECO:0000313" key="3">
    <source>
        <dbReference type="Proteomes" id="UP000514704"/>
    </source>
</evidence>
<dbReference type="Proteomes" id="UP000514704">
    <property type="component" value="Chromosome"/>
</dbReference>
<proteinExistence type="predicted"/>
<dbReference type="GO" id="GO:0004305">
    <property type="term" value="F:ethanolamine kinase activity"/>
    <property type="evidence" value="ECO:0007669"/>
    <property type="project" value="TreeGrafter"/>
</dbReference>
<keyword evidence="2" id="KW-0808">Transferase</keyword>
<accession>A0A7D7YGX5</accession>
<dbReference type="EMBL" id="CP059674">
    <property type="protein sequence ID" value="QMT98678.1"/>
    <property type="molecule type" value="Genomic_DNA"/>
</dbReference>
<dbReference type="Gene3D" id="3.90.1200.10">
    <property type="match status" value="1"/>
</dbReference>
<keyword evidence="3" id="KW-1185">Reference proteome</keyword>
<name>A0A7D7YGX5_9MOLU</name>
<evidence type="ECO:0000313" key="2">
    <source>
        <dbReference type="EMBL" id="QMT98678.1"/>
    </source>
</evidence>
<dbReference type="KEGG" id="mtuy:H3143_00855"/>
<feature type="domain" description="Aminoglycoside phosphotransferase" evidence="1">
    <location>
        <begin position="26"/>
        <end position="200"/>
    </location>
</feature>
<gene>
    <name evidence="2" type="ORF">H3143_00855</name>
</gene>
<organism evidence="2 3">
    <name type="scientific">Mycoplasma tullyi</name>
    <dbReference type="NCBI Taxonomy" id="1612150"/>
    <lineage>
        <taxon>Bacteria</taxon>
        <taxon>Bacillati</taxon>
        <taxon>Mycoplasmatota</taxon>
        <taxon>Mollicutes</taxon>
        <taxon>Mycoplasmataceae</taxon>
        <taxon>Mycoplasma</taxon>
    </lineage>
</organism>
<reference evidence="2 3" key="1">
    <citation type="journal article" date="2017" name="Int. J. Syst. Evol. Microbiol.">
        <title>Mycoplasma tullyi sp. nov., isolated from penguins of the genus Spheniscus.</title>
        <authorList>
            <person name="Yavari C.A."/>
            <person name="Ramirez A.S."/>
            <person name="Nicholas R.A.J."/>
            <person name="Radford A.D."/>
            <person name="Darby A.C."/>
            <person name="Bradbury J.M."/>
        </authorList>
    </citation>
    <scope>NUCLEOTIDE SEQUENCE [LARGE SCALE GENOMIC DNA]</scope>
    <source>
        <strain evidence="2 3">56A97T</strain>
    </source>
</reference>
<dbReference type="PANTHER" id="PTHR22603">
    <property type="entry name" value="CHOLINE/ETHANOALAMINE KINASE"/>
    <property type="match status" value="1"/>
</dbReference>
<dbReference type="Pfam" id="PF01636">
    <property type="entry name" value="APH"/>
    <property type="match status" value="1"/>
</dbReference>
<dbReference type="RefSeq" id="WP_182078951.1">
    <property type="nucleotide sequence ID" value="NZ_CP059674.1"/>
</dbReference>
<evidence type="ECO:0000259" key="1">
    <source>
        <dbReference type="Pfam" id="PF01636"/>
    </source>
</evidence>
<sequence>MDKSKNHALDFFIKHTDYSANQVIRIEPIHNGFTNQSYLVETNDKKKYQVRFALNNELVSRTNEYQVITLLKNDLFIYFDQSTGDCIKKWIEGHEVDYFDKTRLENLAKAIKKIHQTDLGNSSILPIDYYTGIENAKLATRHKKLYVYLINKHKDLEKHLTHSDLNAHNMLVDEHNQIHLIDFEWSRINNAYFDLANMARESLNLDQAYYLVECYGGLDLEIFNEFLIVSCIFALIWTYNMTPTDKILSYRKSVEKRLDYYLQSFVVNL</sequence>
<dbReference type="InterPro" id="IPR011009">
    <property type="entry name" value="Kinase-like_dom_sf"/>
</dbReference>
<dbReference type="GO" id="GO:0005737">
    <property type="term" value="C:cytoplasm"/>
    <property type="evidence" value="ECO:0007669"/>
    <property type="project" value="TreeGrafter"/>
</dbReference>
<dbReference type="AlphaFoldDB" id="A0A7D7YGX5"/>
<dbReference type="InterPro" id="IPR002575">
    <property type="entry name" value="Aminoglycoside_PTrfase"/>
</dbReference>
<dbReference type="SUPFAM" id="SSF56112">
    <property type="entry name" value="Protein kinase-like (PK-like)"/>
    <property type="match status" value="1"/>
</dbReference>